<dbReference type="Pfam" id="PF23282">
    <property type="entry name" value="WHD_ROQ1"/>
    <property type="match status" value="1"/>
</dbReference>
<evidence type="ECO:0000256" key="2">
    <source>
        <dbReference type="ARBA" id="ARBA00022737"/>
    </source>
</evidence>
<keyword evidence="6" id="KW-1185">Reference proteome</keyword>
<dbReference type="GO" id="GO:0006952">
    <property type="term" value="P:defense response"/>
    <property type="evidence" value="ECO:0007669"/>
    <property type="project" value="InterPro"/>
</dbReference>
<dbReference type="EMBL" id="JAXUIC010000006">
    <property type="protein sequence ID" value="KAK4587401.1"/>
    <property type="molecule type" value="Genomic_DNA"/>
</dbReference>
<keyword evidence="3" id="KW-0520">NAD</keyword>
<keyword evidence="1" id="KW-0433">Leucine-rich repeat</keyword>
<dbReference type="Gene3D" id="3.40.50.300">
    <property type="entry name" value="P-loop containing nucleotide triphosphate hydrolases"/>
    <property type="match status" value="1"/>
</dbReference>
<dbReference type="InterPro" id="IPR032675">
    <property type="entry name" value="LRR_dom_sf"/>
</dbReference>
<dbReference type="InterPro" id="IPR000157">
    <property type="entry name" value="TIR_dom"/>
</dbReference>
<dbReference type="SUPFAM" id="SSF52058">
    <property type="entry name" value="L domain-like"/>
    <property type="match status" value="1"/>
</dbReference>
<evidence type="ECO:0000256" key="3">
    <source>
        <dbReference type="ARBA" id="ARBA00023027"/>
    </source>
</evidence>
<evidence type="ECO:0000256" key="1">
    <source>
        <dbReference type="ARBA" id="ARBA00022614"/>
    </source>
</evidence>
<dbReference type="Gene3D" id="3.40.50.10140">
    <property type="entry name" value="Toll/interleukin-1 receptor homology (TIR) domain"/>
    <property type="match status" value="1"/>
</dbReference>
<dbReference type="PROSITE" id="PS50104">
    <property type="entry name" value="TIR"/>
    <property type="match status" value="1"/>
</dbReference>
<dbReference type="SUPFAM" id="SSF52540">
    <property type="entry name" value="P-loop containing nucleoside triphosphate hydrolases"/>
    <property type="match status" value="1"/>
</dbReference>
<proteinExistence type="predicted"/>
<evidence type="ECO:0000259" key="4">
    <source>
        <dbReference type="PROSITE" id="PS50104"/>
    </source>
</evidence>
<sequence length="1222" mass="138922">MVVLTNEGASSSSSTRRWKYDVFLSFRGEDTRTGFTTYLYKALEQKGINTFMDDKLPRGEEISAELLKTIEESMILVIVFSKNYAESKWCLNELVKIVECSENDQMVLLLPIFLNVEPREVRHQWGNFGIALANHEKEFKNNMRKMPRWREALSRAASVSGWHYEEGRTTYKSEYDFIQGIVKEISSATFNRRPLYDAEYLVGIDSRVKDIKSLLNIKSNEVCILGIHGLSGVGKTTIANVVYCIIAHQFEGSCFLEKVREKSINCGMIQLQEKLLSKILQHNNLKVDSEFKGTNLIKERICCKKVLLVLDDVDDSEQIKKLLGKCDWFASGSIVIITTRDKHVLTTLPKGHLIYKVKELGPCEARDLFNMHAFPTNEPKEDYSKLAELIISYAKGLPLALKVIGSDLCEKSICEWRSAFEMYKNIQHKKIQEILKISFLGLSENEKDIFLDIACFFKGHNTDYVVKILDACDLYPNFCIGRLIDKCLITVEHDTLGMHDKFWMHDLLQQMGREIVQEESKRLENRSRIWCHEDANKLLTRNKGSDEIRGIMWCEPKPITVSLEASAFEKMENLKFLIVKNVQNSKELYLSNELRWVEWSGCNFPLSSKFGRQKLVGLEASNSCIRLAGLFKQGCHYKYLKSIYLEGCQSITKLPDLCAPNLETLDISYCDNLIEIHDSIGLLDKLKCLELRSCKKLQILPSTLKVKVCFGLWNCIRLEKFSNVHPEMKCLRRFIVGDSNIREWPSSLRYLTKGIIKLEILRPDEFSGPSSNHLEILLDRFPDLILRFYGEILIDLNFCVNNDFFPALRYVTIESNIVSIPEAIFRVPRLEEIYIRNCKELREIQNPRLPQSIRRVIIDECPSLLPQSSSRLLNELGKILGILQNRVCEGARSDILMDLFDDSESESESDFKFEIVLPGTEIPKSPKFNHQSFGNSISFQVGCKFPKLAVCVASRSAEACIGRRFGVFIYVNGSRKYDRYSNKIQSYEILWLFSISLGQLNKPNLSEQNQVEVEVEVEFDCGNHTDLIKWLGVNVECICCPQKSDITYLPLPSDRNGCGSSSVLNDTELPPFQPVFPTSYGFEPGLKGFLCDMNASLSAPNNSELLALLPGPNVDHEVTNTINDLRLLKGIHNDGCDSDERESEPPLFPDLTNGFDFGFAQPNLELGSGVSSGFHLGSSSIAHASVNDDSDFYMGSSSMAHDCLNDDSDFNMGPPPKKARTS</sequence>
<protein>
    <recommendedName>
        <fullName evidence="4">TIR domain-containing protein</fullName>
    </recommendedName>
</protein>
<dbReference type="Gene3D" id="3.80.10.10">
    <property type="entry name" value="Ribonuclease Inhibitor"/>
    <property type="match status" value="2"/>
</dbReference>
<dbReference type="SUPFAM" id="SSF52200">
    <property type="entry name" value="Toll/Interleukin receptor TIR domain"/>
    <property type="match status" value="1"/>
</dbReference>
<dbReference type="Pfam" id="PF01582">
    <property type="entry name" value="TIR"/>
    <property type="match status" value="1"/>
</dbReference>
<dbReference type="Gene3D" id="1.10.8.430">
    <property type="entry name" value="Helical domain of apoptotic protease-activating factors"/>
    <property type="match status" value="1"/>
</dbReference>
<dbReference type="InterPro" id="IPR002182">
    <property type="entry name" value="NB-ARC"/>
</dbReference>
<accession>A0AAN7FC75</accession>
<dbReference type="AlphaFoldDB" id="A0AAN7FC75"/>
<dbReference type="PANTHER" id="PTHR11017:SF570">
    <property type="entry name" value="DISEASE RESISTANCE PROTEIN (TIR-NBS CLASS)-RELATED"/>
    <property type="match status" value="1"/>
</dbReference>
<reference evidence="5 6" key="1">
    <citation type="journal article" date="2023" name="G3 (Bethesda)">
        <title>A haplotype-resolved chromosome-scale genome for Quercus rubra L. provides insights into the genetics of adaptive traits for red oak species.</title>
        <authorList>
            <person name="Kapoor B."/>
            <person name="Jenkins J."/>
            <person name="Schmutz J."/>
            <person name="Zhebentyayeva T."/>
            <person name="Kuelheim C."/>
            <person name="Coggeshall M."/>
            <person name="Heim C."/>
            <person name="Lasky J.R."/>
            <person name="Leites L."/>
            <person name="Islam-Faridi N."/>
            <person name="Romero-Severson J."/>
            <person name="DeLeo V.L."/>
            <person name="Lucas S.M."/>
            <person name="Lazic D."/>
            <person name="Gailing O."/>
            <person name="Carlson J."/>
            <person name="Staton M."/>
        </authorList>
    </citation>
    <scope>NUCLEOTIDE SEQUENCE [LARGE SCALE GENOMIC DNA]</scope>
    <source>
        <strain evidence="5">Pseudo-F2</strain>
    </source>
</reference>
<dbReference type="Pfam" id="PF00931">
    <property type="entry name" value="NB-ARC"/>
    <property type="match status" value="1"/>
</dbReference>
<dbReference type="Proteomes" id="UP001324115">
    <property type="component" value="Unassembled WGS sequence"/>
</dbReference>
<dbReference type="InterPro" id="IPR027417">
    <property type="entry name" value="P-loop_NTPase"/>
</dbReference>
<feature type="domain" description="TIR" evidence="4">
    <location>
        <begin position="18"/>
        <end position="189"/>
    </location>
</feature>
<evidence type="ECO:0000313" key="6">
    <source>
        <dbReference type="Proteomes" id="UP001324115"/>
    </source>
</evidence>
<dbReference type="GO" id="GO:0007165">
    <property type="term" value="P:signal transduction"/>
    <property type="evidence" value="ECO:0007669"/>
    <property type="project" value="InterPro"/>
</dbReference>
<dbReference type="FunFam" id="3.40.50.10140:FF:000007">
    <property type="entry name" value="Disease resistance protein (TIR-NBS-LRR class)"/>
    <property type="match status" value="1"/>
</dbReference>
<dbReference type="PRINTS" id="PR00364">
    <property type="entry name" value="DISEASERSIST"/>
</dbReference>
<dbReference type="InterPro" id="IPR035897">
    <property type="entry name" value="Toll_tir_struct_dom_sf"/>
</dbReference>
<dbReference type="SMART" id="SM00255">
    <property type="entry name" value="TIR"/>
    <property type="match status" value="1"/>
</dbReference>
<organism evidence="5 6">
    <name type="scientific">Quercus rubra</name>
    <name type="common">Northern red oak</name>
    <name type="synonym">Quercus borealis</name>
    <dbReference type="NCBI Taxonomy" id="3512"/>
    <lineage>
        <taxon>Eukaryota</taxon>
        <taxon>Viridiplantae</taxon>
        <taxon>Streptophyta</taxon>
        <taxon>Embryophyta</taxon>
        <taxon>Tracheophyta</taxon>
        <taxon>Spermatophyta</taxon>
        <taxon>Magnoliopsida</taxon>
        <taxon>eudicotyledons</taxon>
        <taxon>Gunneridae</taxon>
        <taxon>Pentapetalae</taxon>
        <taxon>rosids</taxon>
        <taxon>fabids</taxon>
        <taxon>Fagales</taxon>
        <taxon>Fagaceae</taxon>
        <taxon>Quercus</taxon>
    </lineage>
</organism>
<evidence type="ECO:0000313" key="5">
    <source>
        <dbReference type="EMBL" id="KAK4587401.1"/>
    </source>
</evidence>
<comment type="caution">
    <text evidence="5">The sequence shown here is derived from an EMBL/GenBank/DDBJ whole genome shotgun (WGS) entry which is preliminary data.</text>
</comment>
<dbReference type="PANTHER" id="PTHR11017">
    <property type="entry name" value="LEUCINE-RICH REPEAT-CONTAINING PROTEIN"/>
    <property type="match status" value="1"/>
</dbReference>
<gene>
    <name evidence="5" type="ORF">RGQ29_024203</name>
</gene>
<name>A0AAN7FC75_QUERU</name>
<dbReference type="GO" id="GO:0043531">
    <property type="term" value="F:ADP binding"/>
    <property type="evidence" value="ECO:0007669"/>
    <property type="project" value="InterPro"/>
</dbReference>
<dbReference type="InterPro" id="IPR058192">
    <property type="entry name" value="WHD_ROQ1-like"/>
</dbReference>
<keyword evidence="2" id="KW-0677">Repeat</keyword>
<dbReference type="InterPro" id="IPR042197">
    <property type="entry name" value="Apaf_helical"/>
</dbReference>
<dbReference type="InterPro" id="IPR044974">
    <property type="entry name" value="Disease_R_plants"/>
</dbReference>